<dbReference type="SMART" id="SM00717">
    <property type="entry name" value="SANT"/>
    <property type="match status" value="4"/>
</dbReference>
<feature type="domain" description="Myb-like" evidence="6">
    <location>
        <begin position="202"/>
        <end position="253"/>
    </location>
</feature>
<dbReference type="PROSITE" id="PS50090">
    <property type="entry name" value="MYB_LIKE"/>
    <property type="match status" value="4"/>
</dbReference>
<keyword evidence="4" id="KW-0539">Nucleus</keyword>
<dbReference type="Proteomes" id="UP000308652">
    <property type="component" value="Unassembled WGS sequence"/>
</dbReference>
<feature type="domain" description="HTH myb-type" evidence="7">
    <location>
        <begin position="307"/>
        <end position="361"/>
    </location>
</feature>
<evidence type="ECO:0000256" key="5">
    <source>
        <dbReference type="SAM" id="MobiDB-lite"/>
    </source>
</evidence>
<feature type="compositionally biased region" description="Basic residues" evidence="5">
    <location>
        <begin position="452"/>
        <end position="464"/>
    </location>
</feature>
<proteinExistence type="predicted"/>
<dbReference type="GO" id="GO:0042796">
    <property type="term" value="P:snRNA transcription by RNA polymerase III"/>
    <property type="evidence" value="ECO:0007669"/>
    <property type="project" value="TreeGrafter"/>
</dbReference>
<evidence type="ECO:0000259" key="7">
    <source>
        <dbReference type="PROSITE" id="PS51294"/>
    </source>
</evidence>
<reference evidence="8 9" key="1">
    <citation type="journal article" date="2019" name="Nat. Ecol. Evol.">
        <title>Megaphylogeny resolves global patterns of mushroom evolution.</title>
        <authorList>
            <person name="Varga T."/>
            <person name="Krizsan K."/>
            <person name="Foldi C."/>
            <person name="Dima B."/>
            <person name="Sanchez-Garcia M."/>
            <person name="Sanchez-Ramirez S."/>
            <person name="Szollosi G.J."/>
            <person name="Szarkandi J.G."/>
            <person name="Papp V."/>
            <person name="Albert L."/>
            <person name="Andreopoulos W."/>
            <person name="Angelini C."/>
            <person name="Antonin V."/>
            <person name="Barry K.W."/>
            <person name="Bougher N.L."/>
            <person name="Buchanan P."/>
            <person name="Buyck B."/>
            <person name="Bense V."/>
            <person name="Catcheside P."/>
            <person name="Chovatia M."/>
            <person name="Cooper J."/>
            <person name="Damon W."/>
            <person name="Desjardin D."/>
            <person name="Finy P."/>
            <person name="Geml J."/>
            <person name="Haridas S."/>
            <person name="Hughes K."/>
            <person name="Justo A."/>
            <person name="Karasinski D."/>
            <person name="Kautmanova I."/>
            <person name="Kiss B."/>
            <person name="Kocsube S."/>
            <person name="Kotiranta H."/>
            <person name="LaButti K.M."/>
            <person name="Lechner B.E."/>
            <person name="Liimatainen K."/>
            <person name="Lipzen A."/>
            <person name="Lukacs Z."/>
            <person name="Mihaltcheva S."/>
            <person name="Morgado L.N."/>
            <person name="Niskanen T."/>
            <person name="Noordeloos M.E."/>
            <person name="Ohm R.A."/>
            <person name="Ortiz-Santana B."/>
            <person name="Ovrebo C."/>
            <person name="Racz N."/>
            <person name="Riley R."/>
            <person name="Savchenko A."/>
            <person name="Shiryaev A."/>
            <person name="Soop K."/>
            <person name="Spirin V."/>
            <person name="Szebenyi C."/>
            <person name="Tomsovsky M."/>
            <person name="Tulloss R.E."/>
            <person name="Uehling J."/>
            <person name="Grigoriev I.V."/>
            <person name="Vagvolgyi C."/>
            <person name="Papp T."/>
            <person name="Martin F.M."/>
            <person name="Miettinen O."/>
            <person name="Hibbett D.S."/>
            <person name="Nagy L.G."/>
        </authorList>
    </citation>
    <scope>NUCLEOTIDE SEQUENCE [LARGE SCALE GENOMIC DNA]</scope>
    <source>
        <strain evidence="8 9">CBS 166.37</strain>
    </source>
</reference>
<feature type="domain" description="Myb-like" evidence="6">
    <location>
        <begin position="307"/>
        <end position="357"/>
    </location>
</feature>
<name>A0A5C3MEX7_9AGAR</name>
<feature type="compositionally biased region" description="Low complexity" evidence="5">
    <location>
        <begin position="755"/>
        <end position="767"/>
    </location>
</feature>
<evidence type="ECO:0000256" key="2">
    <source>
        <dbReference type="ARBA" id="ARBA00023125"/>
    </source>
</evidence>
<evidence type="ECO:0000256" key="3">
    <source>
        <dbReference type="ARBA" id="ARBA00023163"/>
    </source>
</evidence>
<evidence type="ECO:0000259" key="6">
    <source>
        <dbReference type="PROSITE" id="PS50090"/>
    </source>
</evidence>
<feature type="compositionally biased region" description="Low complexity" evidence="5">
    <location>
        <begin position="545"/>
        <end position="558"/>
    </location>
</feature>
<dbReference type="GO" id="GO:0000978">
    <property type="term" value="F:RNA polymerase II cis-regulatory region sequence-specific DNA binding"/>
    <property type="evidence" value="ECO:0007669"/>
    <property type="project" value="TreeGrafter"/>
</dbReference>
<dbReference type="InterPro" id="IPR009057">
    <property type="entry name" value="Homeodomain-like_sf"/>
</dbReference>
<feature type="domain" description="Myb-like" evidence="6">
    <location>
        <begin position="362"/>
        <end position="408"/>
    </location>
</feature>
<dbReference type="GO" id="GO:0042795">
    <property type="term" value="P:snRNA transcription by RNA polymerase II"/>
    <property type="evidence" value="ECO:0007669"/>
    <property type="project" value="TreeGrafter"/>
</dbReference>
<organism evidence="8 9">
    <name type="scientific">Crucibulum laeve</name>
    <dbReference type="NCBI Taxonomy" id="68775"/>
    <lineage>
        <taxon>Eukaryota</taxon>
        <taxon>Fungi</taxon>
        <taxon>Dikarya</taxon>
        <taxon>Basidiomycota</taxon>
        <taxon>Agaricomycotina</taxon>
        <taxon>Agaricomycetes</taxon>
        <taxon>Agaricomycetidae</taxon>
        <taxon>Agaricales</taxon>
        <taxon>Agaricineae</taxon>
        <taxon>Nidulariaceae</taxon>
        <taxon>Crucibulum</taxon>
    </lineage>
</organism>
<evidence type="ECO:0000256" key="4">
    <source>
        <dbReference type="ARBA" id="ARBA00023242"/>
    </source>
</evidence>
<dbReference type="GO" id="GO:0019185">
    <property type="term" value="C:snRNA-activating protein complex"/>
    <property type="evidence" value="ECO:0007669"/>
    <property type="project" value="TreeGrafter"/>
</dbReference>
<feature type="compositionally biased region" description="Polar residues" evidence="5">
    <location>
        <begin position="432"/>
        <end position="442"/>
    </location>
</feature>
<evidence type="ECO:0000313" key="9">
    <source>
        <dbReference type="Proteomes" id="UP000308652"/>
    </source>
</evidence>
<gene>
    <name evidence="8" type="ORF">BDQ12DRAFT_661894</name>
</gene>
<feature type="compositionally biased region" description="Basic residues" evidence="5">
    <location>
        <begin position="531"/>
        <end position="544"/>
    </location>
</feature>
<dbReference type="AlphaFoldDB" id="A0A5C3MEX7"/>
<feature type="compositionally biased region" description="Pro residues" evidence="5">
    <location>
        <begin position="692"/>
        <end position="702"/>
    </location>
</feature>
<feature type="compositionally biased region" description="Polar residues" evidence="5">
    <location>
        <begin position="1"/>
        <end position="11"/>
    </location>
</feature>
<accession>A0A5C3MEX7</accession>
<feature type="compositionally biased region" description="Polar residues" evidence="5">
    <location>
        <begin position="475"/>
        <end position="484"/>
    </location>
</feature>
<dbReference type="Gene3D" id="1.10.10.60">
    <property type="entry name" value="Homeodomain-like"/>
    <property type="match status" value="3"/>
</dbReference>
<feature type="domain" description="Myb-like" evidence="6">
    <location>
        <begin position="254"/>
        <end position="306"/>
    </location>
</feature>
<keyword evidence="1" id="KW-0805">Transcription regulation</keyword>
<dbReference type="PROSITE" id="PS51294">
    <property type="entry name" value="HTH_MYB"/>
    <property type="match status" value="2"/>
</dbReference>
<dbReference type="CDD" id="cd00167">
    <property type="entry name" value="SANT"/>
    <property type="match status" value="3"/>
</dbReference>
<feature type="region of interest" description="Disordered" evidence="5">
    <location>
        <begin position="1"/>
        <end position="22"/>
    </location>
</feature>
<dbReference type="Pfam" id="PF00249">
    <property type="entry name" value="Myb_DNA-binding"/>
    <property type="match status" value="3"/>
</dbReference>
<feature type="compositionally biased region" description="Polar residues" evidence="5">
    <location>
        <begin position="654"/>
        <end position="667"/>
    </location>
</feature>
<dbReference type="SUPFAM" id="SSF46689">
    <property type="entry name" value="Homeodomain-like"/>
    <property type="match status" value="3"/>
</dbReference>
<protein>
    <recommendedName>
        <fullName evidence="10">Homeodomain-like protein</fullName>
    </recommendedName>
</protein>
<feature type="region of interest" description="Disordered" evidence="5">
    <location>
        <begin position="427"/>
        <end position="783"/>
    </location>
</feature>
<dbReference type="EMBL" id="ML213591">
    <property type="protein sequence ID" value="TFK43183.1"/>
    <property type="molecule type" value="Genomic_DNA"/>
</dbReference>
<dbReference type="PANTHER" id="PTHR46621:SF1">
    <property type="entry name" value="SNRNA-ACTIVATING PROTEIN COMPLEX SUBUNIT 4"/>
    <property type="match status" value="1"/>
</dbReference>
<keyword evidence="2" id="KW-0238">DNA-binding</keyword>
<keyword evidence="3" id="KW-0804">Transcription</keyword>
<dbReference type="GO" id="GO:0001006">
    <property type="term" value="F:RNA polymerase III type 3 promoter sequence-specific DNA binding"/>
    <property type="evidence" value="ECO:0007669"/>
    <property type="project" value="TreeGrafter"/>
</dbReference>
<dbReference type="STRING" id="68775.A0A5C3MEX7"/>
<sequence>MDATSMQNSSDTPKELSRKALESNKSLQGLLTKHAERLEAELKEVDRLLGAADTDEWDDELDIEVQIPGAKRPVGVIPAYELLNPESPFFEEASQRMEYVNNTTVHTSESLRYFFLSINNTFLAVKDKELKALADAVKRENQRLQAYNTQLSAQRHANPITIDLENNTEGLDWNVIAERVSDSSTTPCTADECRIRWLGDKHPKINHGEWTSNETENLKSLVSDQLESAGKVDWVDVVKKLGTNRTPIDCMRKGLPRQRHTWTPESDNKLAEAVERFGIDNWPVVATYVSEHVTATQCQGRYNNTINPAIKKGLWTGEEDARLRKAVASYGNSWIDVAAMMPGRTNDQCRERWTDHLSIGTKSGWTDDEDKVLWDLVASMGHKWKAISERIGGGKTGSTCRFRYDRLKRLREAGEVGAAGLSTAATIGIPSEGTTTPAQLSTPVPNPLPSKPRPKPRTIVKGKAKGTVVEPSADVASTTSQHSPITVDESAQIKSVATIADSAARRRPAPTEPVTPPAESTSVTPAVLPKPKPKPKPRPVKKGKANANEAGQAQEGAGTSVGDSRSSIDVQEPVVLADGNTVLVPPKPLAAGRKRKASQAEADVERTPAKKHRTGRKAKGDDAPPADVDMDTGAQLGTLHSQEDEDATGEELFGTSNTAHDTTQSATIPVPSKRGRGRPRKSAAVEPAPSKEMPPPPPPPPKLKQSPKKASPSKAKAQVEPTDSSRRRSARFAVKYTAEQADSGGDGNEEPSPSAAAAAATAATTTTAEDEMPAGMEASTSVE</sequence>
<dbReference type="OrthoDB" id="2143914at2759"/>
<dbReference type="InterPro" id="IPR051575">
    <property type="entry name" value="Myb-like_DNA-bd"/>
</dbReference>
<feature type="compositionally biased region" description="Basic and acidic residues" evidence="5">
    <location>
        <begin position="12"/>
        <end position="22"/>
    </location>
</feature>
<dbReference type="InterPro" id="IPR001005">
    <property type="entry name" value="SANT/Myb"/>
</dbReference>
<dbReference type="PANTHER" id="PTHR46621">
    <property type="entry name" value="SNRNA-ACTIVATING PROTEIN COMPLEX SUBUNIT 4"/>
    <property type="match status" value="1"/>
</dbReference>
<keyword evidence="9" id="KW-1185">Reference proteome</keyword>
<dbReference type="InterPro" id="IPR017930">
    <property type="entry name" value="Myb_dom"/>
</dbReference>
<feature type="domain" description="HTH myb-type" evidence="7">
    <location>
        <begin position="365"/>
        <end position="412"/>
    </location>
</feature>
<evidence type="ECO:0000313" key="8">
    <source>
        <dbReference type="EMBL" id="TFK43183.1"/>
    </source>
</evidence>
<evidence type="ECO:0000256" key="1">
    <source>
        <dbReference type="ARBA" id="ARBA00023015"/>
    </source>
</evidence>
<evidence type="ECO:0008006" key="10">
    <source>
        <dbReference type="Google" id="ProtNLM"/>
    </source>
</evidence>